<comment type="caution">
    <text evidence="2">The sequence shown here is derived from an EMBL/GenBank/DDBJ whole genome shotgun (WGS) entry which is preliminary data.</text>
</comment>
<evidence type="ECO:0008006" key="4">
    <source>
        <dbReference type="Google" id="ProtNLM"/>
    </source>
</evidence>
<evidence type="ECO:0000313" key="2">
    <source>
        <dbReference type="EMBL" id="KAF6820918.1"/>
    </source>
</evidence>
<gene>
    <name evidence="2" type="ORF">CMUS01_11469</name>
</gene>
<feature type="region of interest" description="Disordered" evidence="1">
    <location>
        <begin position="749"/>
        <end position="785"/>
    </location>
</feature>
<organism evidence="2 3">
    <name type="scientific">Colletotrichum musicola</name>
    <dbReference type="NCBI Taxonomy" id="2175873"/>
    <lineage>
        <taxon>Eukaryota</taxon>
        <taxon>Fungi</taxon>
        <taxon>Dikarya</taxon>
        <taxon>Ascomycota</taxon>
        <taxon>Pezizomycotina</taxon>
        <taxon>Sordariomycetes</taxon>
        <taxon>Hypocreomycetidae</taxon>
        <taxon>Glomerellales</taxon>
        <taxon>Glomerellaceae</taxon>
        <taxon>Colletotrichum</taxon>
        <taxon>Colletotrichum orchidearum species complex</taxon>
    </lineage>
</organism>
<dbReference type="Gene3D" id="2.60.40.640">
    <property type="match status" value="1"/>
</dbReference>
<protein>
    <recommendedName>
        <fullName evidence="4">Arrestin-like N-terminal domain-containing protein</fullName>
    </recommendedName>
</protein>
<dbReference type="Proteomes" id="UP000639643">
    <property type="component" value="Unassembled WGS sequence"/>
</dbReference>
<dbReference type="OrthoDB" id="2333384at2759"/>
<keyword evidence="3" id="KW-1185">Reference proteome</keyword>
<name>A0A8H6JXN5_9PEZI</name>
<evidence type="ECO:0000256" key="1">
    <source>
        <dbReference type="SAM" id="MobiDB-lite"/>
    </source>
</evidence>
<reference evidence="2" key="1">
    <citation type="journal article" date="2020" name="Phytopathology">
        <title>Genome Sequence Resources of Colletotrichum truncatum, C. plurivorum, C. musicola, and C. sojae: Four Species Pathogenic to Soybean (Glycine max).</title>
        <authorList>
            <person name="Rogerio F."/>
            <person name="Boufleur T.R."/>
            <person name="Ciampi-Guillardi M."/>
            <person name="Sukno S.A."/>
            <person name="Thon M.R."/>
            <person name="Massola Junior N.S."/>
            <person name="Baroncelli R."/>
        </authorList>
    </citation>
    <scope>NUCLEOTIDE SEQUENCE</scope>
    <source>
        <strain evidence="2">LFN0074</strain>
    </source>
</reference>
<dbReference type="InterPro" id="IPR014752">
    <property type="entry name" value="Arrestin-like_C"/>
</dbReference>
<dbReference type="AlphaFoldDB" id="A0A8H6JXN5"/>
<evidence type="ECO:0000313" key="3">
    <source>
        <dbReference type="Proteomes" id="UP000639643"/>
    </source>
</evidence>
<sequence>MPQHKKRAGRGLSIELDDPSAPLYPGSVIRGRVVRKSLICENVNIHVRLLGRAKAKFDHPGMKGYSCNTRTRSPFWNCGDMSVSLGSDLAFIQLGDRPLSWEFELKLPLVTQSLTGPEPGLADPGHPLPASIEWEDIRISKDIEATYFRTDETLPLRVLPTPSPVAISNFKMRDHRFSGSVEGPKDCLREKTDTVHYELSVDCPSVLQFGAAVPFGVRLVLTDSLATVKHKFGKVPLNPEAYVVGAHFKILTEVHISDPTIQQGELFTWSARPDESEWVRTRPRVASDGIAVPVEFKQQLVLKEQPVDLGKAMGLRLNDDGSFEGAWGTVPAATAAAAAAVANSIPSPANDSDMVDSPPIYEAFLKTERVVTRLPHVTSLDYQLIQPSNLRVADEILRRYTSNHIAGLDRIDGRGDLKIELDDPSVAIYPGSVVRGRVVRKYEISTSVTLCVRLLGRAKAKFAIDDHGFLPRTRNSVRLRRSFWHRNDVAQKLHDGWLRIRLNDKPKSWAFALQLPHTRKSATNSSRGAAEAGFAPGNHPLPPSYSCKKKRNGKTFEGFVEYWLEAVLEEEVRVEARVPLWVYSRPSPVVISDFMFRLSSIRSMVPSDEQVLKTCSGVPYDLHVERPSILQFGAAIPFRMRLMSRYNSDDHSDTDFFKAKPPEVFLIRAEFSIRTSMYIFYPSLDDKPDLTTRSEERSWRWEARRRGARGPFVVPTGPQDKPVDVGKALGLKAGGGSCRRGSAYRVNDVKKQAGQPPPSPLDTPAKHDDAMGDVLPVGGVASSSGAENPLQLLLAAFREART</sequence>
<dbReference type="EMBL" id="WIGM01000584">
    <property type="protein sequence ID" value="KAF6820918.1"/>
    <property type="molecule type" value="Genomic_DNA"/>
</dbReference>
<accession>A0A8H6JXN5</accession>
<proteinExistence type="predicted"/>